<dbReference type="InterPro" id="IPR051329">
    <property type="entry name" value="NIR_SIR_4Fe-4S"/>
</dbReference>
<dbReference type="GO" id="GO:0046872">
    <property type="term" value="F:metal ion binding"/>
    <property type="evidence" value="ECO:0007669"/>
    <property type="project" value="UniProtKB-KW"/>
</dbReference>
<dbReference type="STRING" id="1715691.TA5113_01737"/>
<reference evidence="9" key="1">
    <citation type="submission" date="2015-09" db="EMBL/GenBank/DDBJ databases">
        <authorList>
            <person name="Rodrigo-Torres Lidia"/>
            <person name="Arahal R.David."/>
        </authorList>
    </citation>
    <scope>NUCLEOTIDE SEQUENCE [LARGE SCALE GENOMIC DNA]</scope>
    <source>
        <strain evidence="9">CECT 5114</strain>
    </source>
</reference>
<keyword evidence="6" id="KW-0411">Iron-sulfur</keyword>
<dbReference type="EMBL" id="CYUE01000013">
    <property type="protein sequence ID" value="CUK25674.1"/>
    <property type="molecule type" value="Genomic_DNA"/>
</dbReference>
<feature type="domain" description="Nitrite/Sulfite reductase ferredoxin-like" evidence="7">
    <location>
        <begin position="20"/>
        <end position="85"/>
    </location>
</feature>
<dbReference type="RefSeq" id="WP_058314638.1">
    <property type="nucleotide sequence ID" value="NZ_CYTO01000010.1"/>
</dbReference>
<keyword evidence="9" id="KW-1185">Reference proteome</keyword>
<evidence type="ECO:0000256" key="4">
    <source>
        <dbReference type="ARBA" id="ARBA00023002"/>
    </source>
</evidence>
<keyword evidence="4" id="KW-0560">Oxidoreductase</keyword>
<dbReference type="PROSITE" id="PS00365">
    <property type="entry name" value="NIR_SIR"/>
    <property type="match status" value="1"/>
</dbReference>
<dbReference type="OrthoDB" id="7459360at2"/>
<evidence type="ECO:0000256" key="2">
    <source>
        <dbReference type="ARBA" id="ARBA00022617"/>
    </source>
</evidence>
<keyword evidence="2" id="KW-0349">Heme</keyword>
<evidence type="ECO:0000313" key="9">
    <source>
        <dbReference type="Proteomes" id="UP000051184"/>
    </source>
</evidence>
<gene>
    <name evidence="8" type="ORF">TA5114_01476</name>
</gene>
<proteinExistence type="predicted"/>
<protein>
    <submittedName>
        <fullName evidence="8">Ferredoxin-nitrite reductase</fullName>
    </submittedName>
</protein>
<keyword evidence="3" id="KW-0479">Metal-binding</keyword>
<dbReference type="Gene3D" id="3.30.413.10">
    <property type="entry name" value="Sulfite Reductase Hemoprotein, domain 1"/>
    <property type="match status" value="2"/>
</dbReference>
<dbReference type="InterPro" id="IPR045854">
    <property type="entry name" value="NO2/SO3_Rdtase_4Fe4S_sf"/>
</dbReference>
<name>A0A0P1IPY0_9RHOB</name>
<sequence>MSQIAQRPDAKGWCPGAYRPMMSGDGLVVRVRPTLARLTADQTFGLCDLAERHGSGVIDLTNRANLQIRGVRPENHEALLSDLQSLGLLPDDPDLEARRNVLVPPDWVDGDATSTITRELIQRLDELPLLPEKFGFAIDAGTAPMLANQSGDLRIERTVDGLIARADGLKRGLPVTVETAVDQLIEMAHWFIASGGFDAKRMARHLTSVKAPNDWQQAAPRQERARPVIGQHPNGAVYGVAFGQMIAQDLRALLNASGCKALRVTPWRLILTEDAAPVASNTFITDQNDPLLRIDACSGAKGCPAGEFDTRMLARELAGLTEGSLHVSGCAKGCARPRAADVTLVGRDGKIDLVQNGLPWDEPMARALAASELKDRIGDL</sequence>
<organism evidence="8 9">
    <name type="scientific">Cognatishimia activa</name>
    <dbReference type="NCBI Taxonomy" id="1715691"/>
    <lineage>
        <taxon>Bacteria</taxon>
        <taxon>Pseudomonadati</taxon>
        <taxon>Pseudomonadota</taxon>
        <taxon>Alphaproteobacteria</taxon>
        <taxon>Rhodobacterales</taxon>
        <taxon>Paracoccaceae</taxon>
        <taxon>Cognatishimia</taxon>
    </lineage>
</organism>
<dbReference type="Gene3D" id="3.90.480.10">
    <property type="entry name" value="Sulfite Reductase Hemoprotein,Domain 2"/>
    <property type="match status" value="1"/>
</dbReference>
<evidence type="ECO:0000259" key="7">
    <source>
        <dbReference type="Pfam" id="PF03460"/>
    </source>
</evidence>
<dbReference type="SUPFAM" id="SSF55124">
    <property type="entry name" value="Nitrite/Sulfite reductase N-terminal domain-like"/>
    <property type="match status" value="1"/>
</dbReference>
<dbReference type="Proteomes" id="UP000051184">
    <property type="component" value="Unassembled WGS sequence"/>
</dbReference>
<dbReference type="InterPro" id="IPR036136">
    <property type="entry name" value="Nit/Sulf_reduc_fer-like_dom_sf"/>
</dbReference>
<dbReference type="PANTHER" id="PTHR32439">
    <property type="entry name" value="FERREDOXIN--NITRITE REDUCTASE, CHLOROPLASTIC"/>
    <property type="match status" value="1"/>
</dbReference>
<keyword evidence="1" id="KW-0004">4Fe-4S</keyword>
<dbReference type="AlphaFoldDB" id="A0A0P1IPY0"/>
<dbReference type="SUPFAM" id="SSF56014">
    <property type="entry name" value="Nitrite and sulphite reductase 4Fe-4S domain-like"/>
    <property type="match status" value="1"/>
</dbReference>
<accession>A0A0P1IPY0</accession>
<dbReference type="Pfam" id="PF03460">
    <property type="entry name" value="NIR_SIR_ferr"/>
    <property type="match status" value="1"/>
</dbReference>
<dbReference type="InterPro" id="IPR006066">
    <property type="entry name" value="NO2/SO3_Rdtase_FeS/sirohaem_BS"/>
</dbReference>
<keyword evidence="5" id="KW-0408">Iron</keyword>
<evidence type="ECO:0000256" key="3">
    <source>
        <dbReference type="ARBA" id="ARBA00022723"/>
    </source>
</evidence>
<dbReference type="GO" id="GO:0051539">
    <property type="term" value="F:4 iron, 4 sulfur cluster binding"/>
    <property type="evidence" value="ECO:0007669"/>
    <property type="project" value="UniProtKB-KW"/>
</dbReference>
<dbReference type="GO" id="GO:0016491">
    <property type="term" value="F:oxidoreductase activity"/>
    <property type="evidence" value="ECO:0007669"/>
    <property type="project" value="UniProtKB-KW"/>
</dbReference>
<dbReference type="GO" id="GO:0020037">
    <property type="term" value="F:heme binding"/>
    <property type="evidence" value="ECO:0007669"/>
    <property type="project" value="InterPro"/>
</dbReference>
<evidence type="ECO:0000313" key="8">
    <source>
        <dbReference type="EMBL" id="CUK25674.1"/>
    </source>
</evidence>
<evidence type="ECO:0000256" key="1">
    <source>
        <dbReference type="ARBA" id="ARBA00022485"/>
    </source>
</evidence>
<evidence type="ECO:0000256" key="5">
    <source>
        <dbReference type="ARBA" id="ARBA00023004"/>
    </source>
</evidence>
<dbReference type="PANTHER" id="PTHR32439:SF9">
    <property type="entry name" value="BLR3264 PROTEIN"/>
    <property type="match status" value="1"/>
</dbReference>
<evidence type="ECO:0000256" key="6">
    <source>
        <dbReference type="ARBA" id="ARBA00023014"/>
    </source>
</evidence>
<dbReference type="InterPro" id="IPR012798">
    <property type="entry name" value="Cbl_synth_CobG-like"/>
</dbReference>
<dbReference type="InterPro" id="IPR005117">
    <property type="entry name" value="NiRdtase/SiRdtase_haem-b_fer"/>
</dbReference>
<dbReference type="NCBIfam" id="TIGR02435">
    <property type="entry name" value="CobG"/>
    <property type="match status" value="1"/>
</dbReference>